<dbReference type="EMBL" id="CP037933">
    <property type="protein sequence ID" value="QBN17343.1"/>
    <property type="molecule type" value="Genomic_DNA"/>
</dbReference>
<evidence type="ECO:0000313" key="3">
    <source>
        <dbReference type="Proteomes" id="UP000291124"/>
    </source>
</evidence>
<proteinExistence type="predicted"/>
<feature type="domain" description="Metallo-beta-lactamase" evidence="1">
    <location>
        <begin position="18"/>
        <end position="204"/>
    </location>
</feature>
<organism evidence="2 3">
    <name type="scientific">Flavobacterium nackdongense</name>
    <dbReference type="NCBI Taxonomy" id="2547394"/>
    <lineage>
        <taxon>Bacteria</taxon>
        <taxon>Pseudomonadati</taxon>
        <taxon>Bacteroidota</taxon>
        <taxon>Flavobacteriia</taxon>
        <taxon>Flavobacteriales</taxon>
        <taxon>Flavobacteriaceae</taxon>
        <taxon>Flavobacterium</taxon>
    </lineage>
</organism>
<dbReference type="SMART" id="SM00849">
    <property type="entry name" value="Lactamase_B"/>
    <property type="match status" value="1"/>
</dbReference>
<reference evidence="3" key="1">
    <citation type="submission" date="2019-03" db="EMBL/GenBank/DDBJ databases">
        <title>Flavobacterium sp.</title>
        <authorList>
            <person name="Kim H."/>
        </authorList>
    </citation>
    <scope>NUCLEOTIDE SEQUENCE [LARGE SCALE GENOMIC DNA]</scope>
    <source>
        <strain evidence="3">GS13</strain>
    </source>
</reference>
<dbReference type="PANTHER" id="PTHR42951">
    <property type="entry name" value="METALLO-BETA-LACTAMASE DOMAIN-CONTAINING"/>
    <property type="match status" value="1"/>
</dbReference>
<dbReference type="Proteomes" id="UP000291124">
    <property type="component" value="Chromosome"/>
</dbReference>
<dbReference type="PANTHER" id="PTHR42951:SF17">
    <property type="entry name" value="METALLO-BETA-LACTAMASE DOMAIN-CONTAINING PROTEIN"/>
    <property type="match status" value="1"/>
</dbReference>
<protein>
    <submittedName>
        <fullName evidence="2">MBL fold metallo-hydrolase</fullName>
    </submittedName>
</protein>
<dbReference type="InterPro" id="IPR050855">
    <property type="entry name" value="NDM-1-like"/>
</dbReference>
<dbReference type="GO" id="GO:0016787">
    <property type="term" value="F:hydrolase activity"/>
    <property type="evidence" value="ECO:0007669"/>
    <property type="project" value="UniProtKB-KW"/>
</dbReference>
<evidence type="ECO:0000313" key="2">
    <source>
        <dbReference type="EMBL" id="QBN17343.1"/>
    </source>
</evidence>
<sequence>MKKIAENVFQIPLMPRNSINCYVIDDILIDSGIRSSGNKILNAIKNIEITKHVLTHAHADHQGSSDFICKTLNIPLWTSELEKENAESGKVIYEYPNSNGLIAKFQQNYWAGKGHKVSQVLKEGDAVGSFTVVNTPGHSKGHISFFRERDKVLIVGDALVNMNLVTTAVGLNQPPNLFTTDKKMNMESIKRIVDLKPKILCFGHGPVLFDNGELEQFVSLMNNIQQTIVTEKRTNFK</sequence>
<dbReference type="Pfam" id="PF00753">
    <property type="entry name" value="Lactamase_B"/>
    <property type="match status" value="1"/>
</dbReference>
<gene>
    <name evidence="2" type="ORF">E1750_00505</name>
</gene>
<keyword evidence="2" id="KW-0378">Hydrolase</keyword>
<dbReference type="InterPro" id="IPR036866">
    <property type="entry name" value="RibonucZ/Hydroxyglut_hydro"/>
</dbReference>
<dbReference type="KEGG" id="fnk:E1750_00505"/>
<dbReference type="SUPFAM" id="SSF56281">
    <property type="entry name" value="Metallo-hydrolase/oxidoreductase"/>
    <property type="match status" value="1"/>
</dbReference>
<dbReference type="CDD" id="cd07721">
    <property type="entry name" value="yflN-like_MBL-fold"/>
    <property type="match status" value="1"/>
</dbReference>
<evidence type="ECO:0000259" key="1">
    <source>
        <dbReference type="SMART" id="SM00849"/>
    </source>
</evidence>
<dbReference type="Gene3D" id="3.60.15.10">
    <property type="entry name" value="Ribonuclease Z/Hydroxyacylglutathione hydrolase-like"/>
    <property type="match status" value="1"/>
</dbReference>
<name>A0A4P6YAU6_9FLAO</name>
<dbReference type="RefSeq" id="WP_133274874.1">
    <property type="nucleotide sequence ID" value="NZ_CP037933.1"/>
</dbReference>
<dbReference type="InterPro" id="IPR001279">
    <property type="entry name" value="Metallo-B-lactamas"/>
</dbReference>
<keyword evidence="3" id="KW-1185">Reference proteome</keyword>
<dbReference type="OrthoDB" id="9802248at2"/>
<dbReference type="AlphaFoldDB" id="A0A4P6YAU6"/>
<accession>A0A4P6YAU6</accession>